<evidence type="ECO:0000313" key="12">
    <source>
        <dbReference type="Proteomes" id="UP000272942"/>
    </source>
</evidence>
<feature type="compositionally biased region" description="Polar residues" evidence="10">
    <location>
        <begin position="28"/>
        <end position="40"/>
    </location>
</feature>
<dbReference type="SUPFAM" id="SSF56112">
    <property type="entry name" value="Protein kinase-like (PK-like)"/>
    <property type="match status" value="1"/>
</dbReference>
<keyword evidence="2" id="KW-0808">Transferase</keyword>
<proteinExistence type="inferred from homology"/>
<evidence type="ECO:0000256" key="10">
    <source>
        <dbReference type="SAM" id="MobiDB-lite"/>
    </source>
</evidence>
<organism evidence="13">
    <name type="scientific">Echinostoma caproni</name>
    <dbReference type="NCBI Taxonomy" id="27848"/>
    <lineage>
        <taxon>Eukaryota</taxon>
        <taxon>Metazoa</taxon>
        <taxon>Spiralia</taxon>
        <taxon>Lophotrochozoa</taxon>
        <taxon>Platyhelminthes</taxon>
        <taxon>Trematoda</taxon>
        <taxon>Digenea</taxon>
        <taxon>Plagiorchiida</taxon>
        <taxon>Echinostomata</taxon>
        <taxon>Echinostomatoidea</taxon>
        <taxon>Echinostomatidae</taxon>
        <taxon>Echinostoma</taxon>
    </lineage>
</organism>
<dbReference type="EC" id="2.7.12.2" evidence="8"/>
<keyword evidence="12" id="KW-1185">Reference proteome</keyword>
<evidence type="ECO:0000256" key="1">
    <source>
        <dbReference type="ARBA" id="ARBA00022527"/>
    </source>
</evidence>
<keyword evidence="6" id="KW-0829">Tyrosine-protein kinase</keyword>
<feature type="region of interest" description="Disordered" evidence="10">
    <location>
        <begin position="27"/>
        <end position="153"/>
    </location>
</feature>
<keyword evidence="3 9" id="KW-0547">Nucleotide-binding</keyword>
<dbReference type="PANTHER" id="PTHR47448">
    <property type="entry name" value="DUAL SPECIFICITY MITOGEN-ACTIVATED PROTEIN KINASE KINASE DSOR1-LIKE PROTEIN"/>
    <property type="match status" value="1"/>
</dbReference>
<dbReference type="PANTHER" id="PTHR47448:SF1">
    <property type="entry name" value="SERINE_THREONINE-PROTEIN KINASE STE7 HOMOLOG"/>
    <property type="match status" value="1"/>
</dbReference>
<evidence type="ECO:0000256" key="9">
    <source>
        <dbReference type="PROSITE-ProRule" id="PRU10141"/>
    </source>
</evidence>
<dbReference type="PROSITE" id="PS00107">
    <property type="entry name" value="PROTEIN_KINASE_ATP"/>
    <property type="match status" value="1"/>
</dbReference>
<reference evidence="11 12" key="2">
    <citation type="submission" date="2018-11" db="EMBL/GenBank/DDBJ databases">
        <authorList>
            <consortium name="Pathogen Informatics"/>
        </authorList>
    </citation>
    <scope>NUCLEOTIDE SEQUENCE [LARGE SCALE GENOMIC DNA]</scope>
    <source>
        <strain evidence="11 12">Egypt</strain>
    </source>
</reference>
<evidence type="ECO:0000313" key="11">
    <source>
        <dbReference type="EMBL" id="VDP84002.1"/>
    </source>
</evidence>
<feature type="binding site" evidence="9">
    <location>
        <position position="226"/>
    </location>
    <ligand>
        <name>ATP</name>
        <dbReference type="ChEBI" id="CHEBI:30616"/>
    </ligand>
</feature>
<feature type="compositionally biased region" description="Low complexity" evidence="10">
    <location>
        <begin position="67"/>
        <end position="79"/>
    </location>
</feature>
<dbReference type="GO" id="GO:0005524">
    <property type="term" value="F:ATP binding"/>
    <property type="evidence" value="ECO:0007669"/>
    <property type="project" value="UniProtKB-UniRule"/>
</dbReference>
<accession>A0A183ANZ2</accession>
<feature type="compositionally biased region" description="Polar residues" evidence="10">
    <location>
        <begin position="56"/>
        <end position="66"/>
    </location>
</feature>
<gene>
    <name evidence="11" type="ORF">ECPE_LOCUS8677</name>
</gene>
<keyword evidence="1" id="KW-0723">Serine/threonine-protein kinase</keyword>
<evidence type="ECO:0000256" key="8">
    <source>
        <dbReference type="ARBA" id="ARBA00038999"/>
    </source>
</evidence>
<dbReference type="InterPro" id="IPR017441">
    <property type="entry name" value="Protein_kinase_ATP_BS"/>
</dbReference>
<dbReference type="EMBL" id="UZAN01046303">
    <property type="protein sequence ID" value="VDP84002.1"/>
    <property type="molecule type" value="Genomic_DNA"/>
</dbReference>
<dbReference type="InterPro" id="IPR050915">
    <property type="entry name" value="MAP_kinase_kinase"/>
</dbReference>
<evidence type="ECO:0000256" key="7">
    <source>
        <dbReference type="ARBA" id="ARBA00038035"/>
    </source>
</evidence>
<name>A0A183ANZ2_9TREM</name>
<sequence length="333" mass="36157">MYEHHLVERSALCTKAMSRLSGGRSKRNLLNLTLPPSITQPLDEDVPTGPLDHPPGSNSQLPNDPNTSSATDSRSDISSKVNGPDTAENGTGSAVAGADSGATQPILRTRNTTQPSPGRTHTRISGPTGSSTTGNRYQSAGVDRTGRFSNRMSTGPIDVAEVLRQLEAQDLDDAQRKRLSAFVSEKQKIGELRPEDFEKIDELGKGNGGVVFKVRHTATGLIMAKKNIHLEIKPMVRSQIIRELQFGFSVIMLESLTPMTLGFVRPASHHTQLCVTKSSESTPKISLIDRHSVSWMVIFAHHGMRPIDANDVAALIPKRNIRLGFNAALCRVS</sequence>
<evidence type="ECO:0000256" key="6">
    <source>
        <dbReference type="ARBA" id="ARBA00023137"/>
    </source>
</evidence>
<dbReference type="OrthoDB" id="6280697at2759"/>
<evidence type="ECO:0000256" key="5">
    <source>
        <dbReference type="ARBA" id="ARBA00022840"/>
    </source>
</evidence>
<dbReference type="GO" id="GO:0004713">
    <property type="term" value="F:protein tyrosine kinase activity"/>
    <property type="evidence" value="ECO:0007669"/>
    <property type="project" value="UniProtKB-KW"/>
</dbReference>
<dbReference type="Gene3D" id="3.30.200.20">
    <property type="entry name" value="Phosphorylase Kinase, domain 1"/>
    <property type="match status" value="1"/>
</dbReference>
<dbReference type="GO" id="GO:0004674">
    <property type="term" value="F:protein serine/threonine kinase activity"/>
    <property type="evidence" value="ECO:0007669"/>
    <property type="project" value="UniProtKB-KW"/>
</dbReference>
<dbReference type="InterPro" id="IPR011009">
    <property type="entry name" value="Kinase-like_dom_sf"/>
</dbReference>
<evidence type="ECO:0000256" key="4">
    <source>
        <dbReference type="ARBA" id="ARBA00022777"/>
    </source>
</evidence>
<dbReference type="AlphaFoldDB" id="A0A183ANZ2"/>
<evidence type="ECO:0000256" key="2">
    <source>
        <dbReference type="ARBA" id="ARBA00022679"/>
    </source>
</evidence>
<keyword evidence="4" id="KW-0418">Kinase</keyword>
<dbReference type="Proteomes" id="UP000272942">
    <property type="component" value="Unassembled WGS sequence"/>
</dbReference>
<feature type="compositionally biased region" description="Polar residues" evidence="10">
    <location>
        <begin position="109"/>
        <end position="138"/>
    </location>
</feature>
<comment type="similarity">
    <text evidence="7">Belongs to the protein kinase superfamily. STE Ser/Thr protein kinase family. MAP kinase kinase subfamily.</text>
</comment>
<protein>
    <recommendedName>
        <fullName evidence="8">mitogen-activated protein kinase kinase</fullName>
        <ecNumber evidence="8">2.7.12.2</ecNumber>
    </recommendedName>
</protein>
<evidence type="ECO:0000256" key="3">
    <source>
        <dbReference type="ARBA" id="ARBA00022741"/>
    </source>
</evidence>
<evidence type="ECO:0000313" key="13">
    <source>
        <dbReference type="WBParaSite" id="ECPE_0000870301-mRNA-1"/>
    </source>
</evidence>
<reference evidence="13" key="1">
    <citation type="submission" date="2016-06" db="UniProtKB">
        <authorList>
            <consortium name="WormBaseParasite"/>
        </authorList>
    </citation>
    <scope>IDENTIFICATION</scope>
</reference>
<dbReference type="WBParaSite" id="ECPE_0000870301-mRNA-1">
    <property type="protein sequence ID" value="ECPE_0000870301-mRNA-1"/>
    <property type="gene ID" value="ECPE_0000870301"/>
</dbReference>
<keyword evidence="5 9" id="KW-0067">ATP-binding</keyword>
<dbReference type="GO" id="GO:0004708">
    <property type="term" value="F:MAP kinase kinase activity"/>
    <property type="evidence" value="ECO:0007669"/>
    <property type="project" value="UniProtKB-EC"/>
</dbReference>